<reference evidence="1 2" key="1">
    <citation type="submission" date="2016-03" db="EMBL/GenBank/DDBJ databases">
        <authorList>
            <consortium name="Pathogen Informatics"/>
        </authorList>
    </citation>
    <scope>NUCLEOTIDE SEQUENCE [LARGE SCALE GENOMIC DNA]</scope>
    <source>
        <strain evidence="1 2">NCTC13364</strain>
    </source>
</reference>
<evidence type="ECO:0000313" key="2">
    <source>
        <dbReference type="Proteomes" id="UP000077037"/>
    </source>
</evidence>
<dbReference type="InterPro" id="IPR032032">
    <property type="entry name" value="Tai4"/>
</dbReference>
<proteinExistence type="predicted"/>
<protein>
    <submittedName>
        <fullName evidence="1">Uncharacterized protein</fullName>
    </submittedName>
</protein>
<name>A0A157MSP4_9BORD</name>
<dbReference type="Gene3D" id="1.20.120.1620">
    <property type="match status" value="1"/>
</dbReference>
<dbReference type="AlphaFoldDB" id="A0A157MSP4"/>
<sequence length="128" mass="14070">MLAAALMFCTAAAAKDTAPRSGPEAGGRTYFQNYKDMVLAECVSTAYQSDPKVVMDAGSSAWALRDWTSFDWEEHPYPEVTELVERTLARDYTNPLPSRKSKACASTCSSAWISTMARSWTPWPGVSC</sequence>
<dbReference type="Pfam" id="PF16695">
    <property type="entry name" value="Tai4"/>
    <property type="match status" value="1"/>
</dbReference>
<gene>
    <name evidence="1" type="ORF">SAMEA1982600_01394</name>
</gene>
<organism evidence="1 2">
    <name type="scientific">Bordetella ansorpii</name>
    <dbReference type="NCBI Taxonomy" id="288768"/>
    <lineage>
        <taxon>Bacteria</taxon>
        <taxon>Pseudomonadati</taxon>
        <taxon>Pseudomonadota</taxon>
        <taxon>Betaproteobacteria</taxon>
        <taxon>Burkholderiales</taxon>
        <taxon>Alcaligenaceae</taxon>
        <taxon>Bordetella</taxon>
    </lineage>
</organism>
<dbReference type="Proteomes" id="UP000077037">
    <property type="component" value="Unassembled WGS sequence"/>
</dbReference>
<accession>A0A157MSP4</accession>
<dbReference type="EMBL" id="FKBS01000013">
    <property type="protein sequence ID" value="SAI12028.1"/>
    <property type="molecule type" value="Genomic_DNA"/>
</dbReference>
<evidence type="ECO:0000313" key="1">
    <source>
        <dbReference type="EMBL" id="SAI12028.1"/>
    </source>
</evidence>
<dbReference type="InterPro" id="IPR038314">
    <property type="entry name" value="T6SS_sf"/>
</dbReference>